<dbReference type="PANTHER" id="PTHR11567">
    <property type="entry name" value="ACID PHOSPHATASE-RELATED"/>
    <property type="match status" value="1"/>
</dbReference>
<evidence type="ECO:0000313" key="9">
    <source>
        <dbReference type="Proteomes" id="UP000829291"/>
    </source>
</evidence>
<evidence type="ECO:0000313" key="10">
    <source>
        <dbReference type="RefSeq" id="XP_015524620.2"/>
    </source>
</evidence>
<comment type="catalytic activity">
    <reaction evidence="1">
        <text>a phosphate monoester + H2O = an alcohol + phosphate</text>
        <dbReference type="Rhea" id="RHEA:15017"/>
        <dbReference type="ChEBI" id="CHEBI:15377"/>
        <dbReference type="ChEBI" id="CHEBI:30879"/>
        <dbReference type="ChEBI" id="CHEBI:43474"/>
        <dbReference type="ChEBI" id="CHEBI:67140"/>
        <dbReference type="EC" id="3.1.3.2"/>
    </reaction>
</comment>
<accession>A0A6J0CDZ1</accession>
<evidence type="ECO:0000256" key="1">
    <source>
        <dbReference type="ARBA" id="ARBA00000032"/>
    </source>
</evidence>
<dbReference type="RefSeq" id="XP_015524620.2">
    <property type="nucleotide sequence ID" value="XM_015669134.2"/>
</dbReference>
<dbReference type="SUPFAM" id="SSF53254">
    <property type="entry name" value="Phosphoglycerate mutase-like"/>
    <property type="match status" value="1"/>
</dbReference>
<evidence type="ECO:0000256" key="5">
    <source>
        <dbReference type="ARBA" id="ARBA00022801"/>
    </source>
</evidence>
<dbReference type="EC" id="3.1.3.2" evidence="3"/>
<dbReference type="InterPro" id="IPR000560">
    <property type="entry name" value="His_Pase_clade-2"/>
</dbReference>
<dbReference type="GO" id="GO:0003993">
    <property type="term" value="F:acid phosphatase activity"/>
    <property type="evidence" value="ECO:0007669"/>
    <property type="project" value="UniProtKB-EC"/>
</dbReference>
<dbReference type="KEGG" id="nlo:107227862"/>
<evidence type="ECO:0000256" key="3">
    <source>
        <dbReference type="ARBA" id="ARBA00012646"/>
    </source>
</evidence>
<dbReference type="OrthoDB" id="10257284at2759"/>
<dbReference type="InParanoid" id="A0A6J0CDZ1"/>
<dbReference type="InterPro" id="IPR033379">
    <property type="entry name" value="Acid_Pase_AS"/>
</dbReference>
<evidence type="ECO:0000256" key="8">
    <source>
        <dbReference type="SAM" id="SignalP"/>
    </source>
</evidence>
<comment type="similarity">
    <text evidence="2">Belongs to the histidine acid phosphatase family.</text>
</comment>
<organism evidence="10">
    <name type="scientific">Neodiprion lecontei</name>
    <name type="common">Redheaded pine sawfly</name>
    <dbReference type="NCBI Taxonomy" id="441921"/>
    <lineage>
        <taxon>Eukaryota</taxon>
        <taxon>Metazoa</taxon>
        <taxon>Ecdysozoa</taxon>
        <taxon>Arthropoda</taxon>
        <taxon>Hexapoda</taxon>
        <taxon>Insecta</taxon>
        <taxon>Pterygota</taxon>
        <taxon>Neoptera</taxon>
        <taxon>Endopterygota</taxon>
        <taxon>Hymenoptera</taxon>
        <taxon>Tenthredinoidea</taxon>
        <taxon>Diprionidae</taxon>
        <taxon>Diprioninae</taxon>
        <taxon>Neodiprion</taxon>
    </lineage>
</organism>
<evidence type="ECO:0000256" key="7">
    <source>
        <dbReference type="ARBA" id="ARBA00023180"/>
    </source>
</evidence>
<keyword evidence="7" id="KW-0325">Glycoprotein</keyword>
<proteinExistence type="inferred from homology"/>
<keyword evidence="5" id="KW-0378">Hydrolase</keyword>
<dbReference type="GeneID" id="107227862"/>
<sequence length="384" mass="43337">MGKKLLTMTLLPIVLAFSTIGADHVGAKNDEPVLRLVNVVFRHGDRAPDPLETYPTDPFINETFYPEGRGGLTNAGKMREYQLGLELKARYGDFLGPVWVPSMVEARSTYYDRTKMSLQLVLSALFPPAPIQRWNSQLFWQPIPTTYKRSYEDILLLADECPKFVAEFERVKNNPEIVRKFAKYSALAAYIETHSGRPVTSAFDLYDFYHIFTAQMAANLVLPEWTKEIYPDGQLYEAATVQYESASFTNNLKKLNGGPLVRKISEDMSAVRSGTTPADRKIYLYSSHETNIGAVLNTLGVYEPHVPQYSSGIVVELWEKKNEYFVKVLHYLGIPQTFVTKRIPGCEELCPLDQFLEIMQPVIPSDSDLICVKKGAPTALSNTL</sequence>
<evidence type="ECO:0000256" key="2">
    <source>
        <dbReference type="ARBA" id="ARBA00005375"/>
    </source>
</evidence>
<keyword evidence="4 8" id="KW-0732">Signal</keyword>
<dbReference type="Proteomes" id="UP000829291">
    <property type="component" value="Chromosome 1"/>
</dbReference>
<dbReference type="PROSITE" id="PS00616">
    <property type="entry name" value="HIS_ACID_PHOSPHAT_1"/>
    <property type="match status" value="1"/>
</dbReference>
<dbReference type="CDD" id="cd07061">
    <property type="entry name" value="HP_HAP_like"/>
    <property type="match status" value="1"/>
</dbReference>
<feature type="chain" id="PRO_5046647595" description="acid phosphatase" evidence="8">
    <location>
        <begin position="17"/>
        <end position="384"/>
    </location>
</feature>
<evidence type="ECO:0000256" key="4">
    <source>
        <dbReference type="ARBA" id="ARBA00022729"/>
    </source>
</evidence>
<gene>
    <name evidence="10" type="primary">LOC107227862</name>
</gene>
<dbReference type="Pfam" id="PF00328">
    <property type="entry name" value="His_Phos_2"/>
    <property type="match status" value="1"/>
</dbReference>
<dbReference type="PANTHER" id="PTHR11567:SF211">
    <property type="entry name" value="PROSTATIC ACID PHOSPHATASE"/>
    <property type="match status" value="1"/>
</dbReference>
<dbReference type="InterPro" id="IPR050645">
    <property type="entry name" value="Histidine_acid_phosphatase"/>
</dbReference>
<feature type="signal peptide" evidence="8">
    <location>
        <begin position="1"/>
        <end position="16"/>
    </location>
</feature>
<keyword evidence="6" id="KW-1015">Disulfide bond</keyword>
<name>A0A6J0CDZ1_NEOLC</name>
<dbReference type="AlphaFoldDB" id="A0A6J0CDZ1"/>
<dbReference type="Gene3D" id="3.40.50.1240">
    <property type="entry name" value="Phosphoglycerate mutase-like"/>
    <property type="match status" value="1"/>
</dbReference>
<evidence type="ECO:0000256" key="6">
    <source>
        <dbReference type="ARBA" id="ARBA00023157"/>
    </source>
</evidence>
<protein>
    <recommendedName>
        <fullName evidence="3">acid phosphatase</fullName>
        <ecNumber evidence="3">3.1.3.2</ecNumber>
    </recommendedName>
</protein>
<dbReference type="InterPro" id="IPR029033">
    <property type="entry name" value="His_PPase_superfam"/>
</dbReference>
<keyword evidence="9" id="KW-1185">Reference proteome</keyword>
<reference evidence="10" key="1">
    <citation type="submission" date="2025-08" db="UniProtKB">
        <authorList>
            <consortium name="RefSeq"/>
        </authorList>
    </citation>
    <scope>IDENTIFICATION</scope>
    <source>
        <tissue evidence="10">Thorax and Abdomen</tissue>
    </source>
</reference>